<dbReference type="Gene3D" id="3.40.630.30">
    <property type="match status" value="1"/>
</dbReference>
<organism evidence="3">
    <name type="scientific">Serratia marcescens</name>
    <dbReference type="NCBI Taxonomy" id="615"/>
    <lineage>
        <taxon>Bacteria</taxon>
        <taxon>Pseudomonadati</taxon>
        <taxon>Pseudomonadota</taxon>
        <taxon>Gammaproteobacteria</taxon>
        <taxon>Enterobacterales</taxon>
        <taxon>Yersiniaceae</taxon>
        <taxon>Serratia</taxon>
    </lineage>
</organism>
<dbReference type="RefSeq" id="WP_033641726.1">
    <property type="nucleotide sequence ID" value="NZ_JBAJFQ010000015.1"/>
</dbReference>
<dbReference type="Proteomes" id="UP000237365">
    <property type="component" value="Unassembled WGS sequence"/>
</dbReference>
<dbReference type="EMBL" id="PQGI01000003">
    <property type="protein sequence ID" value="POP17826.1"/>
    <property type="molecule type" value="Genomic_DNA"/>
</dbReference>
<keyword evidence="2" id="KW-0808">Transferase</keyword>
<reference evidence="2 4" key="2">
    <citation type="submission" date="2024-07" db="EMBL/GenBank/DDBJ databases">
        <title>Making a pathogen? Evaluating the impact of protist predation on the evolution of virulence in Serratia marcescens.</title>
        <authorList>
            <person name="Hopkins H."/>
            <person name="Lopezguerra C."/>
            <person name="Lau M.-J."/>
        </authorList>
    </citation>
    <scope>NUCLEOTIDE SEQUENCE [LARGE SCALE GENOMIC DNA]</scope>
    <source>
        <strain evidence="2 4">KZ19</strain>
    </source>
</reference>
<dbReference type="SUPFAM" id="SSF55729">
    <property type="entry name" value="Acyl-CoA N-acyltransferases (Nat)"/>
    <property type="match status" value="1"/>
</dbReference>
<reference evidence="3" key="1">
    <citation type="submission" date="2018-01" db="EMBL/GenBank/DDBJ databases">
        <title>The opportunistic pathogen Serratia marcescens is an overlooked threat to honeybees.</title>
        <authorList>
            <person name="Raymann K."/>
            <person name="Shaffer Z."/>
            <person name="Coon K."/>
            <person name="Salisbury S."/>
            <person name="Moran N.A."/>
        </authorList>
    </citation>
    <scope>NUCLEOTIDE SEQUENCE [LARGE SCALE GENOMIC DNA]</scope>
    <source>
        <strain evidence="3">KZ19</strain>
    </source>
</reference>
<feature type="domain" description="N-acetyltransferase" evidence="1">
    <location>
        <begin position="49"/>
        <end position="113"/>
    </location>
</feature>
<dbReference type="EC" id="2.3.1.-" evidence="2"/>
<dbReference type="InterPro" id="IPR053144">
    <property type="entry name" value="Acetyltransferase_Butenolide"/>
</dbReference>
<proteinExistence type="predicted"/>
<evidence type="ECO:0000313" key="3">
    <source>
        <dbReference type="EMBL" id="POP17826.1"/>
    </source>
</evidence>
<dbReference type="PANTHER" id="PTHR43233:SF1">
    <property type="entry name" value="FAMILY N-ACETYLTRANSFERASE, PUTATIVE (AFU_ORTHOLOGUE AFUA_6G03350)-RELATED"/>
    <property type="match status" value="1"/>
</dbReference>
<dbReference type="InterPro" id="IPR000182">
    <property type="entry name" value="GNAT_dom"/>
</dbReference>
<accession>A0AAP8PXH4</accession>
<reference evidence="2 4" key="3">
    <citation type="submission" date="2024-07" db="EMBL/GenBank/DDBJ databases">
        <authorList>
            <person name="Raymann K."/>
        </authorList>
    </citation>
    <scope>NUCLEOTIDE SEQUENCE [LARGE SCALE GENOMIC DNA]</scope>
    <source>
        <strain evidence="2 4">KZ19</strain>
    </source>
</reference>
<gene>
    <name evidence="2" type="ORF">C3R40_020465</name>
    <name evidence="3" type="ORF">C3R40_05075</name>
</gene>
<dbReference type="InterPro" id="IPR016181">
    <property type="entry name" value="Acyl_CoA_acyltransferase"/>
</dbReference>
<evidence type="ECO:0000259" key="1">
    <source>
        <dbReference type="Pfam" id="PF00583"/>
    </source>
</evidence>
<dbReference type="GO" id="GO:0016747">
    <property type="term" value="F:acyltransferase activity, transferring groups other than amino-acyl groups"/>
    <property type="evidence" value="ECO:0007669"/>
    <property type="project" value="InterPro"/>
</dbReference>
<dbReference type="PANTHER" id="PTHR43233">
    <property type="entry name" value="FAMILY N-ACETYLTRANSFERASE, PUTATIVE (AFU_ORTHOLOGUE AFUA_6G03350)-RELATED"/>
    <property type="match status" value="1"/>
</dbReference>
<name>A0AAP8PXH4_SERMA</name>
<dbReference type="Pfam" id="PF00583">
    <property type="entry name" value="Acetyltransf_1"/>
    <property type="match status" value="1"/>
</dbReference>
<dbReference type="AlphaFoldDB" id="A0AAP8PXH4"/>
<evidence type="ECO:0000313" key="4">
    <source>
        <dbReference type="Proteomes" id="UP000237365"/>
    </source>
</evidence>
<sequence>MNMQPQRAPAQPLLCWRKGVFHISTDRQLLDIDAIQRFLSLPDRAATERLARHGLCFGLYRKRHQLGFARMVTDYATFASVSELFVSAEYRGVGLGSWLTRCCLAHPALRGLRVTLPALQAPWRALH</sequence>
<protein>
    <submittedName>
        <fullName evidence="2 3">N-acetyltransferase</fullName>
        <ecNumber evidence="2">2.3.1.-</ecNumber>
    </submittedName>
</protein>
<comment type="caution">
    <text evidence="3">The sequence shown here is derived from an EMBL/GenBank/DDBJ whole genome shotgun (WGS) entry which is preliminary data.</text>
</comment>
<dbReference type="EMBL" id="PQGI02000003">
    <property type="protein sequence ID" value="MEX3188989.1"/>
    <property type="molecule type" value="Genomic_DNA"/>
</dbReference>
<evidence type="ECO:0000313" key="2">
    <source>
        <dbReference type="EMBL" id="MEX3188989.1"/>
    </source>
</evidence>
<keyword evidence="2" id="KW-0012">Acyltransferase</keyword>